<keyword evidence="3" id="KW-1185">Reference proteome</keyword>
<comment type="caution">
    <text evidence="2">The sequence shown here is derived from an EMBL/GenBank/DDBJ whole genome shotgun (WGS) entry which is preliminary data.</text>
</comment>
<evidence type="ECO:0000259" key="1">
    <source>
        <dbReference type="PROSITE" id="PS51186"/>
    </source>
</evidence>
<evidence type="ECO:0000313" key="3">
    <source>
        <dbReference type="Proteomes" id="UP001596504"/>
    </source>
</evidence>
<reference evidence="3" key="1">
    <citation type="journal article" date="2019" name="Int. J. Syst. Evol. Microbiol.">
        <title>The Global Catalogue of Microorganisms (GCM) 10K type strain sequencing project: providing services to taxonomists for standard genome sequencing and annotation.</title>
        <authorList>
            <consortium name="The Broad Institute Genomics Platform"/>
            <consortium name="The Broad Institute Genome Sequencing Center for Infectious Disease"/>
            <person name="Wu L."/>
            <person name="Ma J."/>
        </authorList>
    </citation>
    <scope>NUCLEOTIDE SEQUENCE [LARGE SCALE GENOMIC DNA]</scope>
    <source>
        <strain evidence="3">WLHS5</strain>
    </source>
</reference>
<dbReference type="RefSeq" id="WP_380671519.1">
    <property type="nucleotide sequence ID" value="NZ_JBHTCJ010000013.1"/>
</dbReference>
<dbReference type="InterPro" id="IPR000182">
    <property type="entry name" value="GNAT_dom"/>
</dbReference>
<protein>
    <submittedName>
        <fullName evidence="2">GNAT family N-acetyltransferase</fullName>
    </submittedName>
</protein>
<accession>A0ABW2LNL2</accession>
<dbReference type="EMBL" id="JBHTCJ010000013">
    <property type="protein sequence ID" value="MFC7344028.1"/>
    <property type="molecule type" value="Genomic_DNA"/>
</dbReference>
<dbReference type="Pfam" id="PF13302">
    <property type="entry name" value="Acetyltransf_3"/>
    <property type="match status" value="1"/>
</dbReference>
<evidence type="ECO:0000313" key="2">
    <source>
        <dbReference type="EMBL" id="MFC7344028.1"/>
    </source>
</evidence>
<dbReference type="Proteomes" id="UP001596504">
    <property type="component" value="Unassembled WGS sequence"/>
</dbReference>
<dbReference type="PANTHER" id="PTHR39173">
    <property type="entry name" value="ACETYLTRANSFERASE"/>
    <property type="match status" value="1"/>
</dbReference>
<dbReference type="PANTHER" id="PTHR39173:SF1">
    <property type="entry name" value="ACETYLTRANSFERASE"/>
    <property type="match status" value="1"/>
</dbReference>
<organism evidence="2 3">
    <name type="scientific">Saccharopolyspora griseoalba</name>
    <dbReference type="NCBI Taxonomy" id="1431848"/>
    <lineage>
        <taxon>Bacteria</taxon>
        <taxon>Bacillati</taxon>
        <taxon>Actinomycetota</taxon>
        <taxon>Actinomycetes</taxon>
        <taxon>Pseudonocardiales</taxon>
        <taxon>Pseudonocardiaceae</taxon>
        <taxon>Saccharopolyspora</taxon>
    </lineage>
</organism>
<dbReference type="PROSITE" id="PS51186">
    <property type="entry name" value="GNAT"/>
    <property type="match status" value="1"/>
</dbReference>
<dbReference type="CDD" id="cd04301">
    <property type="entry name" value="NAT_SF"/>
    <property type="match status" value="1"/>
</dbReference>
<name>A0ABW2LNL2_9PSEU</name>
<feature type="domain" description="N-acetyltransferase" evidence="1">
    <location>
        <begin position="4"/>
        <end position="172"/>
    </location>
</feature>
<dbReference type="SUPFAM" id="SSF55729">
    <property type="entry name" value="Acyl-CoA N-acyltransferases (Nat)"/>
    <property type="match status" value="1"/>
</dbReference>
<proteinExistence type="predicted"/>
<dbReference type="InterPro" id="IPR016181">
    <property type="entry name" value="Acyl_CoA_acyltransferase"/>
</dbReference>
<gene>
    <name evidence="2" type="ORF">ACFQRI_21695</name>
</gene>
<sequence>MTTLRLRPLRPADEVAARAVHREMRGEFNFLLGDDPAMDWNVYLKMLEDQRRGENLPPGLVPATFLVAEVDGQIVGRSSIRHELNESLARVGGHIGYAVVPAHRRKGCATEILRQSLLVASSLGVDEALLTCDVGNAASAKVIEACGGRYESTIDVGDGEPPKHRYWITPGTPLTPR</sequence>
<dbReference type="Gene3D" id="3.40.630.30">
    <property type="match status" value="1"/>
</dbReference>